<evidence type="ECO:0000256" key="1">
    <source>
        <dbReference type="SAM" id="MobiDB-lite"/>
    </source>
</evidence>
<dbReference type="OMA" id="LMHIEKC"/>
<dbReference type="EMBL" id="LFYR01000757">
    <property type="protein sequence ID" value="KMZ69643.1"/>
    <property type="molecule type" value="Genomic_DNA"/>
</dbReference>
<keyword evidence="3" id="KW-1185">Reference proteome</keyword>
<protein>
    <recommendedName>
        <fullName evidence="4">Elongin-A</fullName>
    </recommendedName>
</protein>
<dbReference type="Pfam" id="PF06881">
    <property type="entry name" value="Elongin_A"/>
    <property type="match status" value="1"/>
</dbReference>
<dbReference type="GO" id="GO:0070449">
    <property type="term" value="C:elongin complex"/>
    <property type="evidence" value="ECO:0007669"/>
    <property type="project" value="InterPro"/>
</dbReference>
<dbReference type="STRING" id="29655.A0A0K9PKT0"/>
<dbReference type="PANTHER" id="PTHR47543:SF2">
    <property type="entry name" value="RNA POLYMERASE II TRANSCRIPTION FACTOR SIII SUBUNIT A"/>
    <property type="match status" value="1"/>
</dbReference>
<dbReference type="GO" id="GO:0006368">
    <property type="term" value="P:transcription elongation by RNA polymerase II"/>
    <property type="evidence" value="ECO:0007669"/>
    <property type="project" value="InterPro"/>
</dbReference>
<organism evidence="2 3">
    <name type="scientific">Zostera marina</name>
    <name type="common">Eelgrass</name>
    <dbReference type="NCBI Taxonomy" id="29655"/>
    <lineage>
        <taxon>Eukaryota</taxon>
        <taxon>Viridiplantae</taxon>
        <taxon>Streptophyta</taxon>
        <taxon>Embryophyta</taxon>
        <taxon>Tracheophyta</taxon>
        <taxon>Spermatophyta</taxon>
        <taxon>Magnoliopsida</taxon>
        <taxon>Liliopsida</taxon>
        <taxon>Zosteraceae</taxon>
        <taxon>Zostera</taxon>
    </lineage>
</organism>
<name>A0A0K9PKT0_ZOSMR</name>
<evidence type="ECO:0008006" key="4">
    <source>
        <dbReference type="Google" id="ProtNLM"/>
    </source>
</evidence>
<gene>
    <name evidence="2" type="ORF">ZOSMA_20G01210</name>
</gene>
<feature type="compositionally biased region" description="Polar residues" evidence="1">
    <location>
        <begin position="172"/>
        <end position="182"/>
    </location>
</feature>
<accession>A0A0K9PKT0</accession>
<dbReference type="InterPro" id="IPR010684">
    <property type="entry name" value="RNA_pol_II_trans_fac_SIII_A"/>
</dbReference>
<dbReference type="OrthoDB" id="21513at2759"/>
<comment type="caution">
    <text evidence="2">The sequence shown here is derived from an EMBL/GenBank/DDBJ whole genome shotgun (WGS) entry which is preliminary data.</text>
</comment>
<dbReference type="PANTHER" id="PTHR47543">
    <property type="entry name" value="OS08G0169600 PROTEIN"/>
    <property type="match status" value="1"/>
</dbReference>
<sequence length="247" mass="28865">MDAPPTTTPSLRMFRKKYPDEKVPSLLNLTIELAILNLGKMGDVGWTDLDLLDKIIPYCTFEEMKFIEDSTTCQDLTPITDKHWQRFYIAEFGRNSWNDSIKMMKDLNVTYKWRDLYNAKLKEREEATKESGKRLKQRYIELNEEKQSRQVKLTSKIPPSSGKKRNWDTAFKLNSPTSSTKGNLMKKSRLEFRNSNEVRNRSVMMNKKKFSAQNSRVPQYSINSKMRGSVRINPASAPQNRKPHGRF</sequence>
<reference evidence="3" key="1">
    <citation type="journal article" date="2016" name="Nature">
        <title>The genome of the seagrass Zostera marina reveals angiosperm adaptation to the sea.</title>
        <authorList>
            <person name="Olsen J.L."/>
            <person name="Rouze P."/>
            <person name="Verhelst B."/>
            <person name="Lin Y.-C."/>
            <person name="Bayer T."/>
            <person name="Collen J."/>
            <person name="Dattolo E."/>
            <person name="De Paoli E."/>
            <person name="Dittami S."/>
            <person name="Maumus F."/>
            <person name="Michel G."/>
            <person name="Kersting A."/>
            <person name="Lauritano C."/>
            <person name="Lohaus R."/>
            <person name="Toepel M."/>
            <person name="Tonon T."/>
            <person name="Vanneste K."/>
            <person name="Amirebrahimi M."/>
            <person name="Brakel J."/>
            <person name="Bostroem C."/>
            <person name="Chovatia M."/>
            <person name="Grimwood J."/>
            <person name="Jenkins J.W."/>
            <person name="Jueterbock A."/>
            <person name="Mraz A."/>
            <person name="Stam W.T."/>
            <person name="Tice H."/>
            <person name="Bornberg-Bauer E."/>
            <person name="Green P.J."/>
            <person name="Pearson G.A."/>
            <person name="Procaccini G."/>
            <person name="Duarte C.M."/>
            <person name="Schmutz J."/>
            <person name="Reusch T.B.H."/>
            <person name="Van de Peer Y."/>
        </authorList>
    </citation>
    <scope>NUCLEOTIDE SEQUENCE [LARGE SCALE GENOMIC DNA]</scope>
    <source>
        <strain evidence="3">cv. Finnish</strain>
    </source>
</reference>
<proteinExistence type="predicted"/>
<dbReference type="Proteomes" id="UP000036987">
    <property type="component" value="Unassembled WGS sequence"/>
</dbReference>
<dbReference type="AlphaFoldDB" id="A0A0K9PKT0"/>
<evidence type="ECO:0000313" key="3">
    <source>
        <dbReference type="Proteomes" id="UP000036987"/>
    </source>
</evidence>
<evidence type="ECO:0000313" key="2">
    <source>
        <dbReference type="EMBL" id="KMZ69643.1"/>
    </source>
</evidence>
<dbReference type="Gene3D" id="6.10.250.3180">
    <property type="match status" value="1"/>
</dbReference>
<feature type="region of interest" description="Disordered" evidence="1">
    <location>
        <begin position="150"/>
        <end position="182"/>
    </location>
</feature>